<dbReference type="Gramene" id="OB03G30250.1">
    <property type="protein sequence ID" value="OB03G30250.1"/>
    <property type="gene ID" value="OB03G30250"/>
</dbReference>
<proteinExistence type="predicted"/>
<keyword evidence="2" id="KW-1185">Reference proteome</keyword>
<reference evidence="1" key="2">
    <citation type="submission" date="2013-04" db="UniProtKB">
        <authorList>
            <consortium name="EnsemblPlants"/>
        </authorList>
    </citation>
    <scope>IDENTIFICATION</scope>
</reference>
<evidence type="ECO:0000313" key="1">
    <source>
        <dbReference type="EnsemblPlants" id="OB03G30250.1"/>
    </source>
</evidence>
<name>J3LPP9_ORYBR</name>
<dbReference type="HOGENOM" id="CLU_3035579_0_0_1"/>
<protein>
    <submittedName>
        <fullName evidence="1">Uncharacterized protein</fullName>
    </submittedName>
</protein>
<dbReference type="EnsemblPlants" id="OB03G30250.1">
    <property type="protein sequence ID" value="OB03G30250.1"/>
    <property type="gene ID" value="OB03G30250"/>
</dbReference>
<dbReference type="AlphaFoldDB" id="J3LPP9"/>
<accession>J3LPP9</accession>
<dbReference type="Proteomes" id="UP000006038">
    <property type="component" value="Chromosome 3"/>
</dbReference>
<reference evidence="1" key="1">
    <citation type="journal article" date="2013" name="Nat. Commun.">
        <title>Whole-genome sequencing of Oryza brachyantha reveals mechanisms underlying Oryza genome evolution.</title>
        <authorList>
            <person name="Chen J."/>
            <person name="Huang Q."/>
            <person name="Gao D."/>
            <person name="Wang J."/>
            <person name="Lang Y."/>
            <person name="Liu T."/>
            <person name="Li B."/>
            <person name="Bai Z."/>
            <person name="Luis Goicoechea J."/>
            <person name="Liang C."/>
            <person name="Chen C."/>
            <person name="Zhang W."/>
            <person name="Sun S."/>
            <person name="Liao Y."/>
            <person name="Zhang X."/>
            <person name="Yang L."/>
            <person name="Song C."/>
            <person name="Wang M."/>
            <person name="Shi J."/>
            <person name="Liu G."/>
            <person name="Liu J."/>
            <person name="Zhou H."/>
            <person name="Zhou W."/>
            <person name="Yu Q."/>
            <person name="An N."/>
            <person name="Chen Y."/>
            <person name="Cai Q."/>
            <person name="Wang B."/>
            <person name="Liu B."/>
            <person name="Min J."/>
            <person name="Huang Y."/>
            <person name="Wu H."/>
            <person name="Li Z."/>
            <person name="Zhang Y."/>
            <person name="Yin Y."/>
            <person name="Song W."/>
            <person name="Jiang J."/>
            <person name="Jackson S.A."/>
            <person name="Wing R.A."/>
            <person name="Wang J."/>
            <person name="Chen M."/>
        </authorList>
    </citation>
    <scope>NUCLEOTIDE SEQUENCE [LARGE SCALE GENOMIC DNA]</scope>
    <source>
        <strain evidence="1">cv. IRGC 101232</strain>
    </source>
</reference>
<sequence length="55" mass="6452">MDRIVTDVGEATSSYTGNLHAQRGEGKRVTNKARIHRYEGEEDLFIKLKLRYWKN</sequence>
<evidence type="ECO:0000313" key="2">
    <source>
        <dbReference type="Proteomes" id="UP000006038"/>
    </source>
</evidence>
<organism evidence="1">
    <name type="scientific">Oryza brachyantha</name>
    <name type="common">malo sina</name>
    <dbReference type="NCBI Taxonomy" id="4533"/>
    <lineage>
        <taxon>Eukaryota</taxon>
        <taxon>Viridiplantae</taxon>
        <taxon>Streptophyta</taxon>
        <taxon>Embryophyta</taxon>
        <taxon>Tracheophyta</taxon>
        <taxon>Spermatophyta</taxon>
        <taxon>Magnoliopsida</taxon>
        <taxon>Liliopsida</taxon>
        <taxon>Poales</taxon>
        <taxon>Poaceae</taxon>
        <taxon>BOP clade</taxon>
        <taxon>Oryzoideae</taxon>
        <taxon>Oryzeae</taxon>
        <taxon>Oryzinae</taxon>
        <taxon>Oryza</taxon>
    </lineage>
</organism>